<dbReference type="STRING" id="582515.KR51_00021530"/>
<dbReference type="AlphaFoldDB" id="U5D9J5"/>
<dbReference type="InParanoid" id="U5D9J5"/>
<evidence type="ECO:0000256" key="1">
    <source>
        <dbReference type="ARBA" id="ARBA00011738"/>
    </source>
</evidence>
<accession>U5D9J5</accession>
<protein>
    <submittedName>
        <fullName evidence="5">Ureidoglycolate hydrolase</fullName>
    </submittedName>
</protein>
<dbReference type="GO" id="GO:0000256">
    <property type="term" value="P:allantoin catabolic process"/>
    <property type="evidence" value="ECO:0007669"/>
    <property type="project" value="InterPro"/>
</dbReference>
<evidence type="ECO:0000256" key="4">
    <source>
        <dbReference type="ARBA" id="ARBA00047684"/>
    </source>
</evidence>
<dbReference type="eggNOG" id="COG3194">
    <property type="taxonomic scope" value="Bacteria"/>
</dbReference>
<evidence type="ECO:0000313" key="5">
    <source>
        <dbReference type="EMBL" id="ERN41263.1"/>
    </source>
</evidence>
<dbReference type="GO" id="GO:0050385">
    <property type="term" value="F:ureidoglycolate lyase activity"/>
    <property type="evidence" value="ECO:0007669"/>
    <property type="project" value="UniProtKB-EC"/>
</dbReference>
<dbReference type="OrthoDB" id="9804602at2"/>
<dbReference type="PANTHER" id="PTHR35721">
    <property type="entry name" value="UREIDOGLYCOLATE HYDROLASE"/>
    <property type="match status" value="1"/>
</dbReference>
<keyword evidence="3" id="KW-0456">Lyase</keyword>
<dbReference type="Pfam" id="PF04115">
    <property type="entry name" value="Ureidogly_lyase"/>
    <property type="match status" value="1"/>
</dbReference>
<dbReference type="GO" id="GO:0004848">
    <property type="term" value="F:ureidoglycolate hydrolase activity"/>
    <property type="evidence" value="ECO:0007669"/>
    <property type="project" value="InterPro"/>
</dbReference>
<dbReference type="InterPro" id="IPR011051">
    <property type="entry name" value="RmlC_Cupin_sf"/>
</dbReference>
<dbReference type="InterPro" id="IPR007247">
    <property type="entry name" value="Ureidogly_lyase"/>
</dbReference>
<comment type="catalytic activity">
    <reaction evidence="4">
        <text>(S)-ureidoglycolate = urea + glyoxylate</text>
        <dbReference type="Rhea" id="RHEA:11304"/>
        <dbReference type="ChEBI" id="CHEBI:16199"/>
        <dbReference type="ChEBI" id="CHEBI:36655"/>
        <dbReference type="ChEBI" id="CHEBI:57296"/>
        <dbReference type="EC" id="4.3.2.3"/>
    </reaction>
</comment>
<name>U5D9J5_9CHRO</name>
<comment type="caution">
    <text evidence="5">The sequence shown here is derived from an EMBL/GenBank/DDBJ whole genome shotgun (WGS) entry which is preliminary data.</text>
</comment>
<dbReference type="RefSeq" id="WP_022607214.1">
    <property type="nucleotide sequence ID" value="NZ_ASSJ01000051.1"/>
</dbReference>
<keyword evidence="6" id="KW-1185">Reference proteome</keyword>
<proteinExistence type="predicted"/>
<dbReference type="EMBL" id="ASSJ01000051">
    <property type="protein sequence ID" value="ERN41263.1"/>
    <property type="molecule type" value="Genomic_DNA"/>
</dbReference>
<dbReference type="Proteomes" id="UP000016960">
    <property type="component" value="Unassembled WGS sequence"/>
</dbReference>
<dbReference type="PANTHER" id="PTHR35721:SF1">
    <property type="entry name" value="UREIDOGLYCOLATE HYDROLASE"/>
    <property type="match status" value="1"/>
</dbReference>
<dbReference type="Gene3D" id="2.60.120.480">
    <property type="entry name" value="Ureidoglycolate hydrolase"/>
    <property type="match status" value="1"/>
</dbReference>
<sequence>MRMPATRTLSAVPGTIEVFAPFGQLVGPTPDGKPFDADDAQLDLSQGTPRLYIMRLQFRGRRFHRITRHQRCTQCLGTVSGQPWFLAVAPPSRAPEPDPDTIAVFRMEGPCFLKLAVGTWHAGPYFDADQLDFYNLELSDTNLIDRQTHDFRSSHGFEFAIA</sequence>
<gene>
    <name evidence="5" type="ORF">KR51_00021530</name>
</gene>
<evidence type="ECO:0000313" key="6">
    <source>
        <dbReference type="Proteomes" id="UP000016960"/>
    </source>
</evidence>
<keyword evidence="2" id="KW-0659">Purine metabolism</keyword>
<dbReference type="PATRIC" id="fig|582515.4.peg.2424"/>
<dbReference type="GO" id="GO:0006144">
    <property type="term" value="P:purine nucleobase metabolic process"/>
    <property type="evidence" value="ECO:0007669"/>
    <property type="project" value="UniProtKB-KW"/>
</dbReference>
<organism evidence="5 6">
    <name type="scientific">Rubidibacter lacunae KORDI 51-2</name>
    <dbReference type="NCBI Taxonomy" id="582515"/>
    <lineage>
        <taxon>Bacteria</taxon>
        <taxon>Bacillati</taxon>
        <taxon>Cyanobacteriota</taxon>
        <taxon>Cyanophyceae</taxon>
        <taxon>Oscillatoriophycideae</taxon>
        <taxon>Chroococcales</taxon>
        <taxon>Aphanothecaceae</taxon>
        <taxon>Rubidibacter</taxon>
    </lineage>
</organism>
<dbReference type="SUPFAM" id="SSF51182">
    <property type="entry name" value="RmlC-like cupins"/>
    <property type="match status" value="1"/>
</dbReference>
<evidence type="ECO:0000256" key="2">
    <source>
        <dbReference type="ARBA" id="ARBA00022631"/>
    </source>
</evidence>
<reference evidence="5 6" key="1">
    <citation type="submission" date="2013-05" db="EMBL/GenBank/DDBJ databases">
        <title>Draft genome sequence of Rubidibacter lacunae KORDI 51-2.</title>
        <authorList>
            <person name="Choi D.H."/>
            <person name="Noh J.H."/>
            <person name="Kwon K.-K."/>
            <person name="Lee J.-H."/>
            <person name="Ryu J.-Y."/>
        </authorList>
    </citation>
    <scope>NUCLEOTIDE SEQUENCE [LARGE SCALE GENOMIC DNA]</scope>
    <source>
        <strain evidence="5 6">KORDI 51-2</strain>
    </source>
</reference>
<dbReference type="InterPro" id="IPR024060">
    <property type="entry name" value="Ureidoglycolate_lyase_dom_sf"/>
</dbReference>
<evidence type="ECO:0000256" key="3">
    <source>
        <dbReference type="ARBA" id="ARBA00023239"/>
    </source>
</evidence>
<comment type="subunit">
    <text evidence="1">Homodimer.</text>
</comment>
<keyword evidence="5" id="KW-0378">Hydrolase</keyword>